<name>A0A8J1XP83_OWEFU</name>
<dbReference type="EMBL" id="CAIIXF020000007">
    <property type="protein sequence ID" value="CAH1789211.1"/>
    <property type="molecule type" value="Genomic_DNA"/>
</dbReference>
<dbReference type="Proteomes" id="UP000749559">
    <property type="component" value="Unassembled WGS sequence"/>
</dbReference>
<reference evidence="1" key="1">
    <citation type="submission" date="2022-03" db="EMBL/GenBank/DDBJ databases">
        <authorList>
            <person name="Martin C."/>
        </authorList>
    </citation>
    <scope>NUCLEOTIDE SEQUENCE</scope>
</reference>
<gene>
    <name evidence="1" type="ORF">OFUS_LOCUS14613</name>
</gene>
<evidence type="ECO:0000313" key="1">
    <source>
        <dbReference type="EMBL" id="CAH1789211.1"/>
    </source>
</evidence>
<keyword evidence="2" id="KW-1185">Reference proteome</keyword>
<organism evidence="1 2">
    <name type="scientific">Owenia fusiformis</name>
    <name type="common">Polychaete worm</name>
    <dbReference type="NCBI Taxonomy" id="6347"/>
    <lineage>
        <taxon>Eukaryota</taxon>
        <taxon>Metazoa</taxon>
        <taxon>Spiralia</taxon>
        <taxon>Lophotrochozoa</taxon>
        <taxon>Annelida</taxon>
        <taxon>Polychaeta</taxon>
        <taxon>Sedentaria</taxon>
        <taxon>Canalipalpata</taxon>
        <taxon>Sabellida</taxon>
        <taxon>Oweniida</taxon>
        <taxon>Oweniidae</taxon>
        <taxon>Owenia</taxon>
    </lineage>
</organism>
<dbReference type="AlphaFoldDB" id="A0A8J1XP83"/>
<comment type="caution">
    <text evidence="1">The sequence shown here is derived from an EMBL/GenBank/DDBJ whole genome shotgun (WGS) entry which is preliminary data.</text>
</comment>
<evidence type="ECO:0000313" key="2">
    <source>
        <dbReference type="Proteomes" id="UP000749559"/>
    </source>
</evidence>
<accession>A0A8J1XP83</accession>
<proteinExistence type="predicted"/>
<protein>
    <submittedName>
        <fullName evidence="1">Uncharacterized protein</fullName>
    </submittedName>
</protein>
<sequence length="212" mass="24169">MRLALFYWVGTNADNSTSRSSQDLMSPSSHTAPSFLPISPDICTSDPHCLRKKRLLNELRKRRSLDAIRLGVKIRRKRYNYADYHDWDEDPGNYDYEDPKTSMSYVDKIKENGNAIITLTAIVMGILMCCFVTCVLPCLRFCGECCSCCKTNCLMCYDCIVCRDPKYRILQSIGEKTGMQMPDYNSYIMMREVYGEAAKEVAQEAAQGGAFF</sequence>